<evidence type="ECO:0000259" key="1">
    <source>
        <dbReference type="PROSITE" id="PS50206"/>
    </source>
</evidence>
<dbReference type="Proteomes" id="UP000541154">
    <property type="component" value="Unassembled WGS sequence"/>
</dbReference>
<sequence length="239" mass="26275">MSREGLICGPSSGMALQGLLKFLQEQKDSRNLQQYAEPNTGEISCVFPCCDLPYQYMDAYFQKLGGDDFYPIVNQQLIGIDQGTYDPEWELSATEAVKLNGGIPFELCQQAAASHVCQASARSNVTILDLRQPEDFSHSHVSGSFSSDLPSSQKNMPSPFDDVAALEAQFRDIEVLVGNLSSRGHFLGISPVLLLCYSGETARLSCSVLRHRDIEAYSVRGGFQAIADHAARFENMAKH</sequence>
<dbReference type="InterPro" id="IPR036052">
    <property type="entry name" value="TrpB-like_PALP_sf"/>
</dbReference>
<gene>
    <name evidence="2" type="ORF">ETB97_004924</name>
</gene>
<protein>
    <recommendedName>
        <fullName evidence="1">Rhodanese domain-containing protein</fullName>
    </recommendedName>
</protein>
<dbReference type="Gene3D" id="3.40.250.10">
    <property type="entry name" value="Rhodanese-like domain"/>
    <property type="match status" value="1"/>
</dbReference>
<dbReference type="EMBL" id="SPNV01000223">
    <property type="protein sequence ID" value="KAF5858055.1"/>
    <property type="molecule type" value="Genomic_DNA"/>
</dbReference>
<reference evidence="2 3" key="1">
    <citation type="submission" date="2019-04" db="EMBL/GenBank/DDBJ databases">
        <title>Aspergillus burnettii sp. nov., novel species from soil in southeast Queensland.</title>
        <authorList>
            <person name="Gilchrist C.L.M."/>
            <person name="Pitt J.I."/>
            <person name="Lange L."/>
            <person name="Lacey H.J."/>
            <person name="Vuong D."/>
            <person name="Midgley D.J."/>
            <person name="Greenfield P."/>
            <person name="Bradbury M."/>
            <person name="Lacey E."/>
            <person name="Busk P.K."/>
            <person name="Pilgaard B."/>
            <person name="Chooi Y.H."/>
            <person name="Piggott A.M."/>
        </authorList>
    </citation>
    <scope>NUCLEOTIDE SEQUENCE [LARGE SCALE GENOMIC DNA]</scope>
    <source>
        <strain evidence="2 3">FRR 5400</strain>
    </source>
</reference>
<evidence type="ECO:0000313" key="2">
    <source>
        <dbReference type="EMBL" id="KAF5858055.1"/>
    </source>
</evidence>
<name>A0A8H5ZZT8_PETAA</name>
<dbReference type="CDD" id="cd00158">
    <property type="entry name" value="RHOD"/>
    <property type="match status" value="1"/>
</dbReference>
<dbReference type="AlphaFoldDB" id="A0A8H5ZZT8"/>
<dbReference type="Pfam" id="PF00581">
    <property type="entry name" value="Rhodanese"/>
    <property type="match status" value="1"/>
</dbReference>
<comment type="caution">
    <text evidence="2">The sequence shown here is derived from an EMBL/GenBank/DDBJ whole genome shotgun (WGS) entry which is preliminary data.</text>
</comment>
<dbReference type="InterPro" id="IPR001763">
    <property type="entry name" value="Rhodanese-like_dom"/>
</dbReference>
<feature type="domain" description="Rhodanese" evidence="1">
    <location>
        <begin position="121"/>
        <end position="235"/>
    </location>
</feature>
<dbReference type="InterPro" id="IPR036873">
    <property type="entry name" value="Rhodanese-like_dom_sf"/>
</dbReference>
<proteinExistence type="predicted"/>
<evidence type="ECO:0000313" key="3">
    <source>
        <dbReference type="Proteomes" id="UP000541154"/>
    </source>
</evidence>
<accession>A0A8H5ZZT8</accession>
<dbReference type="PROSITE" id="PS50206">
    <property type="entry name" value="RHODANESE_3"/>
    <property type="match status" value="1"/>
</dbReference>
<dbReference type="SUPFAM" id="SSF52821">
    <property type="entry name" value="Rhodanese/Cell cycle control phosphatase"/>
    <property type="match status" value="1"/>
</dbReference>
<dbReference type="Gene3D" id="3.40.50.1100">
    <property type="match status" value="1"/>
</dbReference>
<organism evidence="2 3">
    <name type="scientific">Petromyces alliaceus</name>
    <name type="common">Aspergillus alliaceus</name>
    <dbReference type="NCBI Taxonomy" id="209559"/>
    <lineage>
        <taxon>Eukaryota</taxon>
        <taxon>Fungi</taxon>
        <taxon>Dikarya</taxon>
        <taxon>Ascomycota</taxon>
        <taxon>Pezizomycotina</taxon>
        <taxon>Eurotiomycetes</taxon>
        <taxon>Eurotiomycetidae</taxon>
        <taxon>Eurotiales</taxon>
        <taxon>Aspergillaceae</taxon>
        <taxon>Aspergillus</taxon>
        <taxon>Aspergillus subgen. Circumdati</taxon>
    </lineage>
</organism>
<keyword evidence="3" id="KW-1185">Reference proteome</keyword>